<dbReference type="Proteomes" id="UP000494163">
    <property type="component" value="Chromosome 3L"/>
</dbReference>
<reference evidence="3 4" key="1">
    <citation type="submission" date="2015-08" db="EMBL/GenBank/DDBJ databases">
        <title>Ancestral chromatin configuration constrains chromatin evolution on differentiating sex chromosomes in Drosophila.</title>
        <authorList>
            <person name="Zhou Q."/>
            <person name="Bachtrog D."/>
        </authorList>
    </citation>
    <scope>NUCLEOTIDE SEQUENCE [LARGE SCALE GENOMIC DNA]</scope>
    <source>
        <tissue evidence="3">Whole larvae</tissue>
    </source>
</reference>
<feature type="domain" description="Myb/SANT-like DNA-binding" evidence="2">
    <location>
        <begin position="3"/>
        <end position="89"/>
    </location>
</feature>
<accession>A0A0M4ENU8</accession>
<proteinExistence type="predicted"/>
<evidence type="ECO:0000313" key="4">
    <source>
        <dbReference type="Proteomes" id="UP000494163"/>
    </source>
</evidence>
<sequence>MLHQWKRAEVELMLKLYIKYKSGNHSGRTRVWENVVKEMQSRGVYHCNMQPDRKFHCLMSTYYKTKKRLQGQSPVARKSKWYYFNIMKSIAEAADEPAYDDDDKDAVICLDDIETDDDDDIDIEQLMLAIDQPTASEVDSAYSNLNEALKFSGVKQLVAIREDLEQTNALQEESNELLKQNNELMEKFLARRTK</sequence>
<keyword evidence="1" id="KW-0175">Coiled coil</keyword>
<evidence type="ECO:0000313" key="3">
    <source>
        <dbReference type="EMBL" id="ALC43692.1"/>
    </source>
</evidence>
<dbReference type="InterPro" id="IPR044822">
    <property type="entry name" value="Myb_DNA-bind_4"/>
</dbReference>
<name>A0A0M4ENU8_DROBS</name>
<keyword evidence="4" id="KW-1185">Reference proteome</keyword>
<evidence type="ECO:0000256" key="1">
    <source>
        <dbReference type="SAM" id="Coils"/>
    </source>
</evidence>
<feature type="coiled-coil region" evidence="1">
    <location>
        <begin position="160"/>
        <end position="187"/>
    </location>
</feature>
<evidence type="ECO:0000259" key="2">
    <source>
        <dbReference type="Pfam" id="PF13837"/>
    </source>
</evidence>
<gene>
    <name evidence="3" type="ORF">Dbus_chr3Lg858</name>
</gene>
<organism evidence="3 4">
    <name type="scientific">Drosophila busckii</name>
    <name type="common">Fruit fly</name>
    <dbReference type="NCBI Taxonomy" id="30019"/>
    <lineage>
        <taxon>Eukaryota</taxon>
        <taxon>Metazoa</taxon>
        <taxon>Ecdysozoa</taxon>
        <taxon>Arthropoda</taxon>
        <taxon>Hexapoda</taxon>
        <taxon>Insecta</taxon>
        <taxon>Pterygota</taxon>
        <taxon>Neoptera</taxon>
        <taxon>Endopterygota</taxon>
        <taxon>Diptera</taxon>
        <taxon>Brachycera</taxon>
        <taxon>Muscomorpha</taxon>
        <taxon>Ephydroidea</taxon>
        <taxon>Drosophilidae</taxon>
        <taxon>Drosophila</taxon>
    </lineage>
</organism>
<dbReference type="Pfam" id="PF13837">
    <property type="entry name" value="Myb_DNA-bind_4"/>
    <property type="match status" value="1"/>
</dbReference>
<dbReference type="EMBL" id="CP012525">
    <property type="protein sequence ID" value="ALC43692.1"/>
    <property type="molecule type" value="Genomic_DNA"/>
</dbReference>
<dbReference type="AlphaFoldDB" id="A0A0M4ENU8"/>
<protein>
    <submittedName>
        <fullName evidence="3">Maker680</fullName>
    </submittedName>
</protein>